<dbReference type="GeneTree" id="ENSGT00390000010184"/>
<dbReference type="PANTHER" id="PTHR22890">
    <property type="entry name" value="MEDIATOR OF RNA POLYMERASE II TRANSCRIPTION SUBUNIT 11"/>
    <property type="match status" value="1"/>
</dbReference>
<keyword evidence="11" id="KW-1185">Reference proteome</keyword>
<accession>A0A8C4N8E9</accession>
<comment type="subunit">
    <text evidence="9">Component of the Mediator complex.</text>
</comment>
<reference evidence="10" key="2">
    <citation type="submission" date="2025-09" db="UniProtKB">
        <authorList>
            <consortium name="Ensembl"/>
        </authorList>
    </citation>
    <scope>IDENTIFICATION</scope>
</reference>
<evidence type="ECO:0000256" key="1">
    <source>
        <dbReference type="ARBA" id="ARBA00004123"/>
    </source>
</evidence>
<evidence type="ECO:0000313" key="11">
    <source>
        <dbReference type="Proteomes" id="UP000694388"/>
    </source>
</evidence>
<evidence type="ECO:0000256" key="3">
    <source>
        <dbReference type="ARBA" id="ARBA00019621"/>
    </source>
</evidence>
<reference evidence="10" key="1">
    <citation type="submission" date="2025-08" db="UniProtKB">
        <authorList>
            <consortium name="Ensembl"/>
        </authorList>
    </citation>
    <scope>IDENTIFICATION</scope>
</reference>
<comment type="similarity">
    <text evidence="2 9">Belongs to the Mediator complex subunit 11 family.</text>
</comment>
<evidence type="ECO:0000256" key="2">
    <source>
        <dbReference type="ARBA" id="ARBA00008186"/>
    </source>
</evidence>
<dbReference type="Pfam" id="PF10280">
    <property type="entry name" value="Med11"/>
    <property type="match status" value="1"/>
</dbReference>
<evidence type="ECO:0000256" key="8">
    <source>
        <dbReference type="ARBA" id="ARBA00032011"/>
    </source>
</evidence>
<sequence length="173" mass="19336">MISQNVMDGCGRNLVDELGRKVNRTSQLDFGVGPDADPAYKWDTKRKLLSLLEVCALPSANERLRSLEEVEKEIASILQNAGFAIQELAKDKPVERQLERFYAQFHSSLSRVETELTGHIRYLTQVTTGQPHEGSSNAPRKDALMAMHRVEHTRIKLGELAQLCEQSLGPAPP</sequence>
<gene>
    <name evidence="9" type="primary">MED11</name>
</gene>
<evidence type="ECO:0000256" key="6">
    <source>
        <dbReference type="ARBA" id="ARBA00023163"/>
    </source>
</evidence>
<keyword evidence="7 9" id="KW-0539">Nucleus</keyword>
<dbReference type="InterPro" id="IPR019404">
    <property type="entry name" value="Mediator_Med11"/>
</dbReference>
<comment type="function">
    <text evidence="9">Component of the Mediator complex, a coactivator involved in the regulated transcription of nearly all RNA polymerase II-dependent genes. Mediator functions as a bridge to convey information from gene-specific regulatory proteins to the basal RNA polymerase II transcription machinery. Mediator is recruited to promoters by direct interactions with regulatory proteins and serves as a scaffold for the assembly of a functional pre-initiation complex with RNA polymerase II and the general transcription factors.</text>
</comment>
<evidence type="ECO:0000256" key="5">
    <source>
        <dbReference type="ARBA" id="ARBA00023159"/>
    </source>
</evidence>
<dbReference type="Ensembl" id="ENSEBUT00000000860.1">
    <property type="protein sequence ID" value="ENSEBUP00000000559.1"/>
    <property type="gene ID" value="ENSEBUG00000000680.1"/>
</dbReference>
<organism evidence="10 11">
    <name type="scientific">Eptatretus burgeri</name>
    <name type="common">Inshore hagfish</name>
    <dbReference type="NCBI Taxonomy" id="7764"/>
    <lineage>
        <taxon>Eukaryota</taxon>
        <taxon>Metazoa</taxon>
        <taxon>Chordata</taxon>
        <taxon>Craniata</taxon>
        <taxon>Vertebrata</taxon>
        <taxon>Cyclostomata</taxon>
        <taxon>Myxini</taxon>
        <taxon>Myxiniformes</taxon>
        <taxon>Myxinidae</taxon>
        <taxon>Eptatretinae</taxon>
        <taxon>Eptatretus</taxon>
    </lineage>
</organism>
<dbReference type="FunFam" id="1.10.287.3490:FF:000001">
    <property type="entry name" value="Mediator of RNA polymerase II transcription subunit 11"/>
    <property type="match status" value="1"/>
</dbReference>
<proteinExistence type="inferred from homology"/>
<dbReference type="GO" id="GO:0006357">
    <property type="term" value="P:regulation of transcription by RNA polymerase II"/>
    <property type="evidence" value="ECO:0007669"/>
    <property type="project" value="InterPro"/>
</dbReference>
<keyword evidence="6 9" id="KW-0804">Transcription</keyword>
<evidence type="ECO:0000256" key="7">
    <source>
        <dbReference type="ARBA" id="ARBA00023242"/>
    </source>
</evidence>
<evidence type="ECO:0000256" key="4">
    <source>
        <dbReference type="ARBA" id="ARBA00023015"/>
    </source>
</evidence>
<evidence type="ECO:0000256" key="9">
    <source>
        <dbReference type="RuleBase" id="RU364147"/>
    </source>
</evidence>
<name>A0A8C4N8E9_EPTBU</name>
<evidence type="ECO:0000313" key="10">
    <source>
        <dbReference type="Ensembl" id="ENSEBUP00000000559.1"/>
    </source>
</evidence>
<comment type="subcellular location">
    <subcellularLocation>
        <location evidence="1 9">Nucleus</location>
    </subcellularLocation>
</comment>
<dbReference type="AlphaFoldDB" id="A0A8C4N8E9"/>
<dbReference type="Proteomes" id="UP000694388">
    <property type="component" value="Unplaced"/>
</dbReference>
<keyword evidence="4 9" id="KW-0805">Transcription regulation</keyword>
<dbReference type="GO" id="GO:0003712">
    <property type="term" value="F:transcription coregulator activity"/>
    <property type="evidence" value="ECO:0007669"/>
    <property type="project" value="InterPro"/>
</dbReference>
<dbReference type="OMA" id="SATEWIQ"/>
<dbReference type="Gene3D" id="1.10.287.3490">
    <property type="match status" value="1"/>
</dbReference>
<protein>
    <recommendedName>
        <fullName evidence="3 9">Mediator of RNA polymerase II transcription subunit 11</fullName>
    </recommendedName>
    <alternativeName>
        <fullName evidence="8 9">Mediator complex subunit 11</fullName>
    </alternativeName>
</protein>
<keyword evidence="5 9" id="KW-0010">Activator</keyword>
<dbReference type="GO" id="GO:0016592">
    <property type="term" value="C:mediator complex"/>
    <property type="evidence" value="ECO:0007669"/>
    <property type="project" value="InterPro"/>
</dbReference>